<reference evidence="1 2" key="1">
    <citation type="journal article" date="2009" name="Nat. Genet.">
        <title>The genome of the cucumber, Cucumis sativus L.</title>
        <authorList>
            <person name="Huang S."/>
            <person name="Li R."/>
            <person name="Zhang Z."/>
            <person name="Li L."/>
            <person name="Gu X."/>
            <person name="Fan W."/>
            <person name="Lucas W.J."/>
            <person name="Wang X."/>
            <person name="Xie B."/>
            <person name="Ni P."/>
            <person name="Ren Y."/>
            <person name="Zhu H."/>
            <person name="Li J."/>
            <person name="Lin K."/>
            <person name="Jin W."/>
            <person name="Fei Z."/>
            <person name="Li G."/>
            <person name="Staub J."/>
            <person name="Kilian A."/>
            <person name="van der Vossen E.A."/>
            <person name="Wu Y."/>
            <person name="Guo J."/>
            <person name="He J."/>
            <person name="Jia Z."/>
            <person name="Ren Y."/>
            <person name="Tian G."/>
            <person name="Lu Y."/>
            <person name="Ruan J."/>
            <person name="Qian W."/>
            <person name="Wang M."/>
            <person name="Huang Q."/>
            <person name="Li B."/>
            <person name="Xuan Z."/>
            <person name="Cao J."/>
            <person name="Asan"/>
            <person name="Wu Z."/>
            <person name="Zhang J."/>
            <person name="Cai Q."/>
            <person name="Bai Y."/>
            <person name="Zhao B."/>
            <person name="Han Y."/>
            <person name="Li Y."/>
            <person name="Li X."/>
            <person name="Wang S."/>
            <person name="Shi Q."/>
            <person name="Liu S."/>
            <person name="Cho W.K."/>
            <person name="Kim J.Y."/>
            <person name="Xu Y."/>
            <person name="Heller-Uszynska K."/>
            <person name="Miao H."/>
            <person name="Cheng Z."/>
            <person name="Zhang S."/>
            <person name="Wu J."/>
            <person name="Yang Y."/>
            <person name="Kang H."/>
            <person name="Li M."/>
            <person name="Liang H."/>
            <person name="Ren X."/>
            <person name="Shi Z."/>
            <person name="Wen M."/>
            <person name="Jian M."/>
            <person name="Yang H."/>
            <person name="Zhang G."/>
            <person name="Yang Z."/>
            <person name="Chen R."/>
            <person name="Liu S."/>
            <person name="Li J."/>
            <person name="Ma L."/>
            <person name="Liu H."/>
            <person name="Zhou Y."/>
            <person name="Zhao J."/>
            <person name="Fang X."/>
            <person name="Li G."/>
            <person name="Fang L."/>
            <person name="Li Y."/>
            <person name="Liu D."/>
            <person name="Zheng H."/>
            <person name="Zhang Y."/>
            <person name="Qin N."/>
            <person name="Li Z."/>
            <person name="Yang G."/>
            <person name="Yang S."/>
            <person name="Bolund L."/>
            <person name="Kristiansen K."/>
            <person name="Zheng H."/>
            <person name="Li S."/>
            <person name="Zhang X."/>
            <person name="Yang H."/>
            <person name="Wang J."/>
            <person name="Sun R."/>
            <person name="Zhang B."/>
            <person name="Jiang S."/>
            <person name="Wang J."/>
            <person name="Du Y."/>
            <person name="Li S."/>
        </authorList>
    </citation>
    <scope>NUCLEOTIDE SEQUENCE [LARGE SCALE GENOMIC DNA]</scope>
    <source>
        <strain evidence="2">cv. 9930</strain>
    </source>
</reference>
<evidence type="ECO:0000313" key="2">
    <source>
        <dbReference type="Proteomes" id="UP000029981"/>
    </source>
</evidence>
<keyword evidence="2" id="KW-1185">Reference proteome</keyword>
<reference evidence="1 2" key="2">
    <citation type="journal article" date="2009" name="PLoS ONE">
        <title>An integrated genetic and cytogenetic map of the cucumber genome.</title>
        <authorList>
            <person name="Ren Y."/>
            <person name="Zhang Z."/>
            <person name="Liu J."/>
            <person name="Staub J.E."/>
            <person name="Han Y."/>
            <person name="Cheng Z."/>
            <person name="Li X."/>
            <person name="Lu J."/>
            <person name="Miao H."/>
            <person name="Kang H."/>
            <person name="Xie B."/>
            <person name="Gu X."/>
            <person name="Wang X."/>
            <person name="Du Y."/>
            <person name="Jin W."/>
            <person name="Huang S."/>
        </authorList>
    </citation>
    <scope>NUCLEOTIDE SEQUENCE [LARGE SCALE GENOMIC DNA]</scope>
    <source>
        <strain evidence="2">cv. 9930</strain>
    </source>
</reference>
<name>A0A0A0K375_CUCSA</name>
<dbReference type="Proteomes" id="UP000029981">
    <property type="component" value="Chromosome 7"/>
</dbReference>
<reference evidence="1 2" key="3">
    <citation type="journal article" date="2010" name="BMC Genomics">
        <title>Transcriptome sequencing and comparative analysis of cucumber flowers with different sex types.</title>
        <authorList>
            <person name="Guo S."/>
            <person name="Zheng Y."/>
            <person name="Joung J.G."/>
            <person name="Liu S."/>
            <person name="Zhang Z."/>
            <person name="Crasta O.R."/>
            <person name="Sobral B.W."/>
            <person name="Xu Y."/>
            <person name="Huang S."/>
            <person name="Fei Z."/>
        </authorList>
    </citation>
    <scope>NUCLEOTIDE SEQUENCE [LARGE SCALE GENOMIC DNA]</scope>
    <source>
        <strain evidence="2">cv. 9930</strain>
    </source>
</reference>
<dbReference type="EMBL" id="CM002928">
    <property type="protein sequence ID" value="KGN44120.1"/>
    <property type="molecule type" value="Genomic_DNA"/>
</dbReference>
<protein>
    <submittedName>
        <fullName evidence="1">Uncharacterized protein</fullName>
    </submittedName>
</protein>
<proteinExistence type="predicted"/>
<organism evidence="1 2">
    <name type="scientific">Cucumis sativus</name>
    <name type="common">Cucumber</name>
    <dbReference type="NCBI Taxonomy" id="3659"/>
    <lineage>
        <taxon>Eukaryota</taxon>
        <taxon>Viridiplantae</taxon>
        <taxon>Streptophyta</taxon>
        <taxon>Embryophyta</taxon>
        <taxon>Tracheophyta</taxon>
        <taxon>Spermatophyta</taxon>
        <taxon>Magnoliopsida</taxon>
        <taxon>eudicotyledons</taxon>
        <taxon>Gunneridae</taxon>
        <taxon>Pentapetalae</taxon>
        <taxon>rosids</taxon>
        <taxon>fabids</taxon>
        <taxon>Cucurbitales</taxon>
        <taxon>Cucurbitaceae</taxon>
        <taxon>Benincaseae</taxon>
        <taxon>Cucumis</taxon>
    </lineage>
</organism>
<dbReference type="Gramene" id="KGN44120">
    <property type="protein sequence ID" value="KGN44120"/>
    <property type="gene ID" value="Csa_7G195290"/>
</dbReference>
<sequence length="93" mass="10618">MTWLSVVHVESSNNDFSDNGSAFNMMSWDYDVDVNVEAFEVPEVDCVYTVTSWLASYAEPICHVYEWKTTEGFIDKVILPLRIVGQVDCCKKV</sequence>
<reference evidence="1 2" key="4">
    <citation type="journal article" date="2011" name="BMC Genomics">
        <title>RNA-Seq improves annotation of protein-coding genes in the cucumber genome.</title>
        <authorList>
            <person name="Li Z."/>
            <person name="Zhang Z."/>
            <person name="Yan P."/>
            <person name="Huang S."/>
            <person name="Fei Z."/>
            <person name="Lin K."/>
        </authorList>
    </citation>
    <scope>NUCLEOTIDE SEQUENCE [LARGE SCALE GENOMIC DNA]</scope>
    <source>
        <strain evidence="2">cv. 9930</strain>
    </source>
</reference>
<gene>
    <name evidence="1" type="ORF">Csa_7G195290</name>
</gene>
<evidence type="ECO:0000313" key="1">
    <source>
        <dbReference type="EMBL" id="KGN44120.1"/>
    </source>
</evidence>
<dbReference type="AlphaFoldDB" id="A0A0A0K375"/>
<accession>A0A0A0K375</accession>